<dbReference type="Proteomes" id="UP000325763">
    <property type="component" value="Chromosome"/>
</dbReference>
<dbReference type="KEGG" id="snq:CP978_29110"/>
<dbReference type="OrthoDB" id="9787658at2"/>
<dbReference type="EMBL" id="CP023747">
    <property type="protein sequence ID" value="QEV42086.1"/>
    <property type="molecule type" value="Genomic_DNA"/>
</dbReference>
<protein>
    <recommendedName>
        <fullName evidence="1">ApeI dehydratase-like domain-containing protein</fullName>
    </recommendedName>
</protein>
<dbReference type="Pfam" id="PF22818">
    <property type="entry name" value="ApeI-like"/>
    <property type="match status" value="1"/>
</dbReference>
<dbReference type="Gene3D" id="3.10.129.10">
    <property type="entry name" value="Hotdog Thioesterase"/>
    <property type="match status" value="1"/>
</dbReference>
<organism evidence="2 3">
    <name type="scientific">Streptomyces nodosus</name>
    <dbReference type="NCBI Taxonomy" id="40318"/>
    <lineage>
        <taxon>Bacteria</taxon>
        <taxon>Bacillati</taxon>
        <taxon>Actinomycetota</taxon>
        <taxon>Actinomycetes</taxon>
        <taxon>Kitasatosporales</taxon>
        <taxon>Streptomycetaceae</taxon>
        <taxon>Streptomyces</taxon>
    </lineage>
</organism>
<reference evidence="2 3" key="1">
    <citation type="submission" date="2017-09" db="EMBL/GenBank/DDBJ databases">
        <title>Streptomyces genome completion.</title>
        <authorList>
            <person name="Lee N."/>
            <person name="Cho B.-K."/>
        </authorList>
    </citation>
    <scope>NUCLEOTIDE SEQUENCE [LARGE SCALE GENOMIC DNA]</scope>
    <source>
        <strain evidence="2 3">ATCC 14899</strain>
    </source>
</reference>
<name>A0A5P2WCR4_9ACTN</name>
<dbReference type="RefSeq" id="WP_063839091.1">
    <property type="nucleotide sequence ID" value="NZ_CP009313.1"/>
</dbReference>
<evidence type="ECO:0000259" key="1">
    <source>
        <dbReference type="Pfam" id="PF22818"/>
    </source>
</evidence>
<sequence>MTTSLPAPAAEPVAGGLFGPKPSPVDAGIEVVSMDRSKAPAGDGRVLTAVTSVAIDRTEPVFAGHYPGFPIFPGVCIVECVQRSALAVAERSGMPEPRLIAVESTRFLGAVHPGDLLTVRLQLRDHEGGVRCQAKVSTGRGDAASVRLRLSGEVAA</sequence>
<gene>
    <name evidence="2" type="ORF">CP978_29110</name>
</gene>
<dbReference type="InterPro" id="IPR029069">
    <property type="entry name" value="HotDog_dom_sf"/>
</dbReference>
<dbReference type="InterPro" id="IPR054545">
    <property type="entry name" value="ApeI-like"/>
</dbReference>
<accession>A0A5P2WCR4</accession>
<feature type="domain" description="ApeI dehydratase-like" evidence="1">
    <location>
        <begin position="49"/>
        <end position="131"/>
    </location>
</feature>
<evidence type="ECO:0000313" key="3">
    <source>
        <dbReference type="Proteomes" id="UP000325763"/>
    </source>
</evidence>
<dbReference type="SUPFAM" id="SSF54637">
    <property type="entry name" value="Thioesterase/thiol ester dehydrase-isomerase"/>
    <property type="match status" value="1"/>
</dbReference>
<dbReference type="AlphaFoldDB" id="A0A5P2WCR4"/>
<proteinExistence type="predicted"/>
<evidence type="ECO:0000313" key="2">
    <source>
        <dbReference type="EMBL" id="QEV42086.1"/>
    </source>
</evidence>